<accession>A0A381XF08</accession>
<evidence type="ECO:0000256" key="4">
    <source>
        <dbReference type="ARBA" id="ARBA00023052"/>
    </source>
</evidence>
<keyword evidence="5" id="KW-0670">Pyruvate</keyword>
<dbReference type="CDD" id="cd02017">
    <property type="entry name" value="TPP_E1_EcPDC_like"/>
    <property type="match status" value="1"/>
</dbReference>
<dbReference type="GO" id="GO:0004739">
    <property type="term" value="F:pyruvate dehydrogenase (acetyl-transferring) activity"/>
    <property type="evidence" value="ECO:0007669"/>
    <property type="project" value="UniProtKB-EC"/>
</dbReference>
<sequence length="640" mass="71976">MSDPKKAADIISIENSSDKGFEDEWKIEVNEWVESLEAVKDSYGQKQVKELLRSLQNFALSQGITLTEATLNTPYRNTIPLSEQPSYPGNLELEKKIENILRWNAMAMVLQAYDSGEGVGGHIATYASSATMTEVALNHFIKSRSDDYQGDMMNIQAHASPGIYSRAFLEGRLSIEELGNFRRELQEEGGLPSYPHPRRRPELWPSPTASMGLNGVNSIYYARFAKYLKNRGLLSKDVGKIWAFLGDGEMDEPETIGTINIASREQLDNLIFVVNCNLQRLDGPVRGNGKIIQELEAVFRGSGWNVIKVIWGSEWDSLFSIDHNDVMQRRMDEVVDGEYQMYSVSSGENQRAHWIKGDKELESIMSNLSDEELKDIKRGGFDHKKLYAAFDNAMKSKGKPTVLLVKTLKGYGLGEGSEGRNIAHQKKTMSDDERIEIAERLGIPLSDEDRKLAKFYVPDPNSEEMQYLHSRRKELGGYQPIRFNSCEKLKAPDIELFDDFVNGVDRSISTTLVLVRMISKMLREEDIGKYIVPIVPDEARTFGMDGLFSQAGIYSPEGQNYQPVDAGTISPYKEAKDGQILQEGICEAGAMASFMAAGTAYSHFELPMIPFYIFYSIFGFQRVGDMIWACGDALTRGFLI</sequence>
<feature type="domain" description="Pyruvate dehydrogenase E1 component middle" evidence="7">
    <location>
        <begin position="505"/>
        <end position="640"/>
    </location>
</feature>
<keyword evidence="3" id="KW-0560">Oxidoreductase</keyword>
<dbReference type="EMBL" id="UINC01014933">
    <property type="protein sequence ID" value="SVA63298.1"/>
    <property type="molecule type" value="Genomic_DNA"/>
</dbReference>
<evidence type="ECO:0000256" key="1">
    <source>
        <dbReference type="ARBA" id="ARBA00001964"/>
    </source>
</evidence>
<dbReference type="InterPro" id="IPR035807">
    <property type="entry name" value="PDC_E1_N"/>
</dbReference>
<evidence type="ECO:0000259" key="7">
    <source>
        <dbReference type="Pfam" id="PF17831"/>
    </source>
</evidence>
<dbReference type="Pfam" id="PF00456">
    <property type="entry name" value="Transketolase_N"/>
    <property type="match status" value="1"/>
</dbReference>
<comment type="cofactor">
    <cofactor evidence="1">
        <name>thiamine diphosphate</name>
        <dbReference type="ChEBI" id="CHEBI:58937"/>
    </cofactor>
</comment>
<feature type="domain" description="Transketolase N-terminal" evidence="6">
    <location>
        <begin position="122"/>
        <end position="314"/>
    </location>
</feature>
<proteinExistence type="predicted"/>
<dbReference type="InterPro" id="IPR051157">
    <property type="entry name" value="PDH/Transketolase"/>
</dbReference>
<dbReference type="Gene3D" id="3.40.50.970">
    <property type="match status" value="2"/>
</dbReference>
<feature type="non-terminal residue" evidence="8">
    <location>
        <position position="640"/>
    </location>
</feature>
<name>A0A381XF08_9ZZZZ</name>
<dbReference type="AlphaFoldDB" id="A0A381XF08"/>
<dbReference type="InterPro" id="IPR029061">
    <property type="entry name" value="THDP-binding"/>
</dbReference>
<dbReference type="InterPro" id="IPR041621">
    <property type="entry name" value="PDH_E1_M"/>
</dbReference>
<keyword evidence="4" id="KW-0786">Thiamine pyrophosphate</keyword>
<dbReference type="InterPro" id="IPR005474">
    <property type="entry name" value="Transketolase_N"/>
</dbReference>
<evidence type="ECO:0000256" key="2">
    <source>
        <dbReference type="ARBA" id="ARBA00012281"/>
    </source>
</evidence>
<protein>
    <recommendedName>
        <fullName evidence="2">pyruvate dehydrogenase (acetyl-transferring)</fullName>
        <ecNumber evidence="2">1.2.4.1</ecNumber>
    </recommendedName>
</protein>
<dbReference type="InterPro" id="IPR004660">
    <property type="entry name" value="PDH_E1"/>
</dbReference>
<dbReference type="PANTHER" id="PTHR43825:SF3">
    <property type="entry name" value="PYRUVATE DEHYDROGENASE E1 COMPONENT"/>
    <property type="match status" value="1"/>
</dbReference>
<organism evidence="8">
    <name type="scientific">marine metagenome</name>
    <dbReference type="NCBI Taxonomy" id="408172"/>
    <lineage>
        <taxon>unclassified sequences</taxon>
        <taxon>metagenomes</taxon>
        <taxon>ecological metagenomes</taxon>
    </lineage>
</organism>
<dbReference type="FunFam" id="3.40.50.970:FF:000011">
    <property type="entry name" value="Pyruvate dehydrogenase E1 component"/>
    <property type="match status" value="1"/>
</dbReference>
<evidence type="ECO:0000256" key="5">
    <source>
        <dbReference type="ARBA" id="ARBA00023317"/>
    </source>
</evidence>
<dbReference type="SUPFAM" id="SSF52518">
    <property type="entry name" value="Thiamin diphosphate-binding fold (THDP-binding)"/>
    <property type="match status" value="2"/>
</dbReference>
<dbReference type="PANTHER" id="PTHR43825">
    <property type="entry name" value="PYRUVATE DEHYDROGENASE E1 COMPONENT"/>
    <property type="match status" value="1"/>
</dbReference>
<dbReference type="Pfam" id="PF17831">
    <property type="entry name" value="PDH_E1_M"/>
    <property type="match status" value="1"/>
</dbReference>
<dbReference type="NCBIfam" id="TIGR00759">
    <property type="entry name" value="aceE"/>
    <property type="match status" value="1"/>
</dbReference>
<evidence type="ECO:0000256" key="3">
    <source>
        <dbReference type="ARBA" id="ARBA00023002"/>
    </source>
</evidence>
<evidence type="ECO:0000259" key="6">
    <source>
        <dbReference type="Pfam" id="PF00456"/>
    </source>
</evidence>
<dbReference type="EC" id="1.2.4.1" evidence="2"/>
<gene>
    <name evidence="8" type="ORF">METZ01_LOCUS116152</name>
</gene>
<evidence type="ECO:0000313" key="8">
    <source>
        <dbReference type="EMBL" id="SVA63298.1"/>
    </source>
</evidence>
<reference evidence="8" key="1">
    <citation type="submission" date="2018-05" db="EMBL/GenBank/DDBJ databases">
        <authorList>
            <person name="Lanie J.A."/>
            <person name="Ng W.-L."/>
            <person name="Kazmierczak K.M."/>
            <person name="Andrzejewski T.M."/>
            <person name="Davidsen T.M."/>
            <person name="Wayne K.J."/>
            <person name="Tettelin H."/>
            <person name="Glass J.I."/>
            <person name="Rusch D."/>
            <person name="Podicherti R."/>
            <person name="Tsui H.-C.T."/>
            <person name="Winkler M.E."/>
        </authorList>
    </citation>
    <scope>NUCLEOTIDE SEQUENCE</scope>
</reference>